<protein>
    <submittedName>
        <fullName evidence="2">Uncharacterized protein</fullName>
    </submittedName>
</protein>
<evidence type="ECO:0000313" key="2">
    <source>
        <dbReference type="EMBL" id="EKB30381.1"/>
    </source>
</evidence>
<dbReference type="RefSeq" id="WP_005436667.1">
    <property type="nucleotide sequence ID" value="NZ_JH815520.1"/>
</dbReference>
<dbReference type="HOGENOM" id="CLU_036380_1_0_4"/>
<proteinExistence type="predicted"/>
<accession>K1JJN0</accession>
<name>K1JJN0_9BURK</name>
<sequence length="537" mass="61096">MSTKSFIISLPIITGDQDRRRLRKSFSFGCNLQNAVMGGGWDRVLQMRATAEWQATRAMPKGRERTKAFRDLRVRFRLSEYDFHADVAMHRKASGRGHLLGINECQKLASRAWISVERHLYNGGSPRFISSRRGLHSIEGKTNRTGIIWKADQQCVTVCKRVYRVRVDKRDDWLTRALQDQTDPTKPRKVKYCRIVREMRKGKERFLLQLVAEGTSPLKHAYAGKDLRMAIDPGLGSLTYATEDGTIAKVQIAPSADTDHRAVRKLQRAMERSRQATNPDNYETVEVVRHGKKHKSLKVKSGRLQWRFSKRYESLRAELAEIFRLSAATRKRERGEVCNWLLGHAGSIIVEDNSFKAFQKGHFGKSIRRHAPAAFYTQLTSKAESAGLQVTVVSPRKLKPSQHNLLTDTFVKHELWERCVLLGNDDDDRWIDRDAAACLNLLYADLEKQTYAPERIREAVLAGVTAWLDAGVVVIQAREGITEREFGRFRRRGIPSSTVQGLRQQGFRGRSDSKSGATPRRKASTVSKPSHFSGEVV</sequence>
<gene>
    <name evidence="2" type="ORF">HMPREF9465_01993</name>
</gene>
<evidence type="ECO:0000313" key="3">
    <source>
        <dbReference type="Proteomes" id="UP000005835"/>
    </source>
</evidence>
<dbReference type="PATRIC" id="fig|742823.3.peg.1991"/>
<dbReference type="STRING" id="742823.HMPREF9465_01993"/>
<reference evidence="2 3" key="1">
    <citation type="submission" date="2012-05" db="EMBL/GenBank/DDBJ databases">
        <title>The Genome Sequence of Sutterella wadsworthensis 2_1_59BFAA.</title>
        <authorList>
            <consortium name="The Broad Institute Genome Sequencing Platform"/>
            <person name="Earl A."/>
            <person name="Ward D."/>
            <person name="Feldgarden M."/>
            <person name="Gevers D."/>
            <person name="Daigneault M."/>
            <person name="Strauss J."/>
            <person name="Allen-Vercoe E."/>
            <person name="Walker B."/>
            <person name="Young S.K."/>
            <person name="Zeng Q."/>
            <person name="Gargeya S."/>
            <person name="Fitzgerald M."/>
            <person name="Haas B."/>
            <person name="Abouelleil A."/>
            <person name="Alvarado L."/>
            <person name="Arachchi H.M."/>
            <person name="Berlin A.M."/>
            <person name="Chapman S.B."/>
            <person name="Goldberg J."/>
            <person name="Griggs A."/>
            <person name="Gujja S."/>
            <person name="Hansen M."/>
            <person name="Howarth C."/>
            <person name="Imamovic A."/>
            <person name="Larimer J."/>
            <person name="McCowen C."/>
            <person name="Montmayeur A."/>
            <person name="Murphy C."/>
            <person name="Neiman D."/>
            <person name="Pearson M."/>
            <person name="Priest M."/>
            <person name="Roberts A."/>
            <person name="Saif S."/>
            <person name="Shea T."/>
            <person name="Sisk P."/>
            <person name="Sykes S."/>
            <person name="Wortman J."/>
            <person name="Nusbaum C."/>
            <person name="Birren B."/>
        </authorList>
    </citation>
    <scope>NUCLEOTIDE SEQUENCE [LARGE SCALE GENOMIC DNA]</scope>
    <source>
        <strain evidence="2 3">2_1_59BFAA</strain>
    </source>
</reference>
<feature type="region of interest" description="Disordered" evidence="1">
    <location>
        <begin position="497"/>
        <end position="537"/>
    </location>
</feature>
<dbReference type="EMBL" id="ADMG01000044">
    <property type="protein sequence ID" value="EKB30381.1"/>
    <property type="molecule type" value="Genomic_DNA"/>
</dbReference>
<keyword evidence="3" id="KW-1185">Reference proteome</keyword>
<dbReference type="Proteomes" id="UP000005835">
    <property type="component" value="Unassembled WGS sequence"/>
</dbReference>
<dbReference type="eggNOG" id="COG0675">
    <property type="taxonomic scope" value="Bacteria"/>
</dbReference>
<dbReference type="AlphaFoldDB" id="K1JJN0"/>
<evidence type="ECO:0000256" key="1">
    <source>
        <dbReference type="SAM" id="MobiDB-lite"/>
    </source>
</evidence>
<organism evidence="2 3">
    <name type="scientific">Sutterella wadsworthensis 2_1_59BFAA</name>
    <dbReference type="NCBI Taxonomy" id="742823"/>
    <lineage>
        <taxon>Bacteria</taxon>
        <taxon>Pseudomonadati</taxon>
        <taxon>Pseudomonadota</taxon>
        <taxon>Betaproteobacteria</taxon>
        <taxon>Burkholderiales</taxon>
        <taxon>Sutterellaceae</taxon>
        <taxon>Sutterella</taxon>
    </lineage>
</organism>
<comment type="caution">
    <text evidence="2">The sequence shown here is derived from an EMBL/GenBank/DDBJ whole genome shotgun (WGS) entry which is preliminary data.</text>
</comment>